<accession>A0A1M7RFN2</accession>
<organism evidence="2 3">
    <name type="scientific">Cryptosporangium aurantiacum</name>
    <dbReference type="NCBI Taxonomy" id="134849"/>
    <lineage>
        <taxon>Bacteria</taxon>
        <taxon>Bacillati</taxon>
        <taxon>Actinomycetota</taxon>
        <taxon>Actinomycetes</taxon>
        <taxon>Cryptosporangiales</taxon>
        <taxon>Cryptosporangiaceae</taxon>
        <taxon>Cryptosporangium</taxon>
    </lineage>
</organism>
<name>A0A1M7RFN2_9ACTN</name>
<protein>
    <recommendedName>
        <fullName evidence="4">HSP18 transcriptional regulator</fullName>
    </recommendedName>
</protein>
<feature type="region of interest" description="Disordered" evidence="1">
    <location>
        <begin position="180"/>
        <end position="218"/>
    </location>
</feature>
<dbReference type="Proteomes" id="UP000184440">
    <property type="component" value="Unassembled WGS sequence"/>
</dbReference>
<sequence length="218" mass="24117">MADEDASDLPPIPQAAADRVRLVHGVVSAPRTEEPDAATILAALSTLRELRDELAGWEPQLIDAARALGVSWHDLAPALGVASRQAAERRYLRLRPARDDEAGSTRDERVRNERDRRAEDRAVVEWARRQAGTLRRIAARVAELHDLPDLDEPTRESVDRVHRTLGGSDTAELLGPLRAARDSLGPSHPALAQSISDVLDHTEALRDDTRRRRSDARP</sequence>
<evidence type="ECO:0000256" key="1">
    <source>
        <dbReference type="SAM" id="MobiDB-lite"/>
    </source>
</evidence>
<dbReference type="OrthoDB" id="3827740at2"/>
<dbReference type="AlphaFoldDB" id="A0A1M7RFN2"/>
<dbReference type="RefSeq" id="WP_073261784.1">
    <property type="nucleotide sequence ID" value="NZ_FRCS01000011.1"/>
</dbReference>
<proteinExistence type="predicted"/>
<feature type="compositionally biased region" description="Basic and acidic residues" evidence="1">
    <location>
        <begin position="198"/>
        <end position="218"/>
    </location>
</feature>
<evidence type="ECO:0000313" key="2">
    <source>
        <dbReference type="EMBL" id="SHN45083.1"/>
    </source>
</evidence>
<evidence type="ECO:0000313" key="3">
    <source>
        <dbReference type="Proteomes" id="UP000184440"/>
    </source>
</evidence>
<keyword evidence="3" id="KW-1185">Reference proteome</keyword>
<dbReference type="EMBL" id="FRCS01000011">
    <property type="protein sequence ID" value="SHN45083.1"/>
    <property type="molecule type" value="Genomic_DNA"/>
</dbReference>
<gene>
    <name evidence="2" type="ORF">SAMN05443668_111119</name>
</gene>
<reference evidence="2 3" key="1">
    <citation type="submission" date="2016-11" db="EMBL/GenBank/DDBJ databases">
        <authorList>
            <person name="Jaros S."/>
            <person name="Januszkiewicz K."/>
            <person name="Wedrychowicz H."/>
        </authorList>
    </citation>
    <scope>NUCLEOTIDE SEQUENCE [LARGE SCALE GENOMIC DNA]</scope>
    <source>
        <strain evidence="2 3">DSM 46144</strain>
    </source>
</reference>
<evidence type="ECO:0008006" key="4">
    <source>
        <dbReference type="Google" id="ProtNLM"/>
    </source>
</evidence>